<dbReference type="Gene3D" id="3.90.550.10">
    <property type="entry name" value="Spore Coat Polysaccharide Biosynthesis Protein SpsA, Chain A"/>
    <property type="match status" value="1"/>
</dbReference>
<dbReference type="InterPro" id="IPR029044">
    <property type="entry name" value="Nucleotide-diphossugar_trans"/>
</dbReference>
<keyword evidence="3" id="KW-1185">Reference proteome</keyword>
<gene>
    <name evidence="2" type="ORF">A3860_00570</name>
</gene>
<accession>A0A1V9G8J8</accession>
<dbReference type="SUPFAM" id="SSF53448">
    <property type="entry name" value="Nucleotide-diphospho-sugar transferases"/>
    <property type="match status" value="1"/>
</dbReference>
<dbReference type="Proteomes" id="UP000192796">
    <property type="component" value="Unassembled WGS sequence"/>
</dbReference>
<dbReference type="PANTHER" id="PTHR22916">
    <property type="entry name" value="GLYCOSYLTRANSFERASE"/>
    <property type="match status" value="1"/>
</dbReference>
<evidence type="ECO:0000259" key="1">
    <source>
        <dbReference type="Pfam" id="PF00535"/>
    </source>
</evidence>
<comment type="caution">
    <text evidence="2">The sequence shown here is derived from an EMBL/GenBank/DDBJ whole genome shotgun (WGS) entry which is preliminary data.</text>
</comment>
<dbReference type="PANTHER" id="PTHR22916:SF3">
    <property type="entry name" value="UDP-GLCNAC:BETAGAL BETA-1,3-N-ACETYLGLUCOSAMINYLTRANSFERASE-LIKE PROTEIN 1"/>
    <property type="match status" value="1"/>
</dbReference>
<dbReference type="GO" id="GO:0016758">
    <property type="term" value="F:hexosyltransferase activity"/>
    <property type="evidence" value="ECO:0007669"/>
    <property type="project" value="UniProtKB-ARBA"/>
</dbReference>
<organism evidence="2 3">
    <name type="scientific">Niastella vici</name>
    <dbReference type="NCBI Taxonomy" id="1703345"/>
    <lineage>
        <taxon>Bacteria</taxon>
        <taxon>Pseudomonadati</taxon>
        <taxon>Bacteroidota</taxon>
        <taxon>Chitinophagia</taxon>
        <taxon>Chitinophagales</taxon>
        <taxon>Chitinophagaceae</taxon>
        <taxon>Niastella</taxon>
    </lineage>
</organism>
<name>A0A1V9G8J8_9BACT</name>
<dbReference type="STRING" id="1703345.A3860_00570"/>
<dbReference type="InterPro" id="IPR001173">
    <property type="entry name" value="Glyco_trans_2-like"/>
</dbReference>
<dbReference type="Pfam" id="PF00535">
    <property type="entry name" value="Glycos_transf_2"/>
    <property type="match status" value="1"/>
</dbReference>
<proteinExistence type="predicted"/>
<reference evidence="2 3" key="1">
    <citation type="submission" date="2016-03" db="EMBL/GenBank/DDBJ databases">
        <title>Niastella vici sp. nov., isolated from farmland soil.</title>
        <authorList>
            <person name="Chen L."/>
            <person name="Wang D."/>
            <person name="Yang S."/>
            <person name="Wang G."/>
        </authorList>
    </citation>
    <scope>NUCLEOTIDE SEQUENCE [LARGE SCALE GENOMIC DNA]</scope>
    <source>
        <strain evidence="2 3">DJ57</strain>
    </source>
</reference>
<dbReference type="CDD" id="cd00761">
    <property type="entry name" value="Glyco_tranf_GTA_type"/>
    <property type="match status" value="1"/>
</dbReference>
<dbReference type="EMBL" id="LVYD01000001">
    <property type="protein sequence ID" value="OQP66897.1"/>
    <property type="molecule type" value="Genomic_DNA"/>
</dbReference>
<evidence type="ECO:0000313" key="3">
    <source>
        <dbReference type="Proteomes" id="UP000192796"/>
    </source>
</evidence>
<sequence length="261" mass="30346">MTAYNREKYIEEAIESVLASTLKDFELIIVDDSSADKTVEIANSYAKKDKRVKIFINEHNLGDYPNRNKAASYAQSKYIKYLDSDDIMYPHCLEVMVHCMEKFPAAGFGLSAKTDPSKPYPVFLTSREAYIENFYGYGHFDRAPGSSIIKKEAFDKVGGFSGERMIGDTDLWYRLAMNYPMVKFVPDLYWSRLHEGQESQSSYAQQQYEQLRKMVMDRYFKNPACPLNDKERKDFLAGISRKKRRTFFINTVKKVLRSNNH</sequence>
<feature type="domain" description="Glycosyltransferase 2-like" evidence="1">
    <location>
        <begin position="1"/>
        <end position="157"/>
    </location>
</feature>
<protein>
    <recommendedName>
        <fullName evidence="1">Glycosyltransferase 2-like domain-containing protein</fullName>
    </recommendedName>
</protein>
<dbReference type="AlphaFoldDB" id="A0A1V9G8J8"/>
<evidence type="ECO:0000313" key="2">
    <source>
        <dbReference type="EMBL" id="OQP66897.1"/>
    </source>
</evidence>